<dbReference type="SUPFAM" id="SSF46626">
    <property type="entry name" value="Cytochrome c"/>
    <property type="match status" value="1"/>
</dbReference>
<feature type="signal peptide" evidence="5">
    <location>
        <begin position="1"/>
        <end position="30"/>
    </location>
</feature>
<dbReference type="PROSITE" id="PS51007">
    <property type="entry name" value="CYTC"/>
    <property type="match status" value="1"/>
</dbReference>
<evidence type="ECO:0000313" key="7">
    <source>
        <dbReference type="EMBL" id="GAN97640.1"/>
    </source>
</evidence>
<dbReference type="Pfam" id="PF13442">
    <property type="entry name" value="Cytochrome_CBB3"/>
    <property type="match status" value="1"/>
</dbReference>
<protein>
    <submittedName>
        <fullName evidence="7">Cytochrome c</fullName>
    </submittedName>
</protein>
<feature type="domain" description="Cytochrome c" evidence="6">
    <location>
        <begin position="42"/>
        <end position="120"/>
    </location>
</feature>
<reference evidence="7 8" key="1">
    <citation type="submission" date="2012-11" db="EMBL/GenBank/DDBJ databases">
        <title>Whole genome sequence of Gluconacetobacter europaeus NBRC3261.</title>
        <authorList>
            <person name="Azuma Y."/>
            <person name="Higashiura N."/>
            <person name="Hirakawa H."/>
            <person name="Matsushita K."/>
        </authorList>
    </citation>
    <scope>NUCLEOTIDE SEQUENCE [LARGE SCALE GENOMIC DNA]</scope>
    <source>
        <strain evidence="7 8">NBRC 3261</strain>
    </source>
</reference>
<organism evidence="7 8">
    <name type="scientific">Komagataeibacter europaeus NBRC 3261</name>
    <dbReference type="NCBI Taxonomy" id="1234669"/>
    <lineage>
        <taxon>Bacteria</taxon>
        <taxon>Pseudomonadati</taxon>
        <taxon>Pseudomonadota</taxon>
        <taxon>Alphaproteobacteria</taxon>
        <taxon>Acetobacterales</taxon>
        <taxon>Acetobacteraceae</taxon>
        <taxon>Komagataeibacter</taxon>
    </lineage>
</organism>
<evidence type="ECO:0000256" key="3">
    <source>
        <dbReference type="ARBA" id="ARBA00023004"/>
    </source>
</evidence>
<dbReference type="GO" id="GO:0046872">
    <property type="term" value="F:metal ion binding"/>
    <property type="evidence" value="ECO:0007669"/>
    <property type="project" value="UniProtKB-KW"/>
</dbReference>
<evidence type="ECO:0000256" key="4">
    <source>
        <dbReference type="PROSITE-ProRule" id="PRU00433"/>
    </source>
</evidence>
<keyword evidence="3 4" id="KW-0408">Iron</keyword>
<dbReference type="InterPro" id="IPR036909">
    <property type="entry name" value="Cyt_c-like_dom_sf"/>
</dbReference>
<dbReference type="Proteomes" id="UP000032675">
    <property type="component" value="Unassembled WGS sequence"/>
</dbReference>
<evidence type="ECO:0000313" key="8">
    <source>
        <dbReference type="Proteomes" id="UP000032675"/>
    </source>
</evidence>
<keyword evidence="2 4" id="KW-0479">Metal-binding</keyword>
<dbReference type="GO" id="GO:0009055">
    <property type="term" value="F:electron transfer activity"/>
    <property type="evidence" value="ECO:0007669"/>
    <property type="project" value="InterPro"/>
</dbReference>
<name>A0A0D6Q3T3_KOMEU</name>
<evidence type="ECO:0000256" key="1">
    <source>
        <dbReference type="ARBA" id="ARBA00022617"/>
    </source>
</evidence>
<dbReference type="InterPro" id="IPR009056">
    <property type="entry name" value="Cyt_c-like_dom"/>
</dbReference>
<gene>
    <name evidence="7" type="ORF">Geu3261_0222_010</name>
</gene>
<sequence length="150" mass="15705">MRGRGHACRAGLGAGLLLALVHVGAPTASAAPARTVSYYTTEQAQRGEGAYQQFCAVCHGASLAGAFDVPPLKGRFVTNWSGATLDRLFDYISRAMPLFSPGALTPAQNADLVAFILRENGVPAGKVDLPATDAALKTMMFPVISADRVK</sequence>
<keyword evidence="1 4" id="KW-0349">Heme</keyword>
<keyword evidence="5" id="KW-0732">Signal</keyword>
<dbReference type="EMBL" id="BANI01000190">
    <property type="protein sequence ID" value="GAN97640.1"/>
    <property type="molecule type" value="Genomic_DNA"/>
</dbReference>
<accession>A0A0D6Q3T3</accession>
<dbReference type="Gene3D" id="1.10.760.10">
    <property type="entry name" value="Cytochrome c-like domain"/>
    <property type="match status" value="1"/>
</dbReference>
<comment type="caution">
    <text evidence="7">The sequence shown here is derived from an EMBL/GenBank/DDBJ whole genome shotgun (WGS) entry which is preliminary data.</text>
</comment>
<feature type="chain" id="PRO_5002310378" evidence="5">
    <location>
        <begin position="31"/>
        <end position="150"/>
    </location>
</feature>
<evidence type="ECO:0000256" key="2">
    <source>
        <dbReference type="ARBA" id="ARBA00022723"/>
    </source>
</evidence>
<dbReference type="AlphaFoldDB" id="A0A0D6Q3T3"/>
<proteinExistence type="predicted"/>
<evidence type="ECO:0000256" key="5">
    <source>
        <dbReference type="SAM" id="SignalP"/>
    </source>
</evidence>
<dbReference type="RefSeq" id="WP_048852071.1">
    <property type="nucleotide sequence ID" value="NZ_BANI01000190.1"/>
</dbReference>
<evidence type="ECO:0000259" key="6">
    <source>
        <dbReference type="PROSITE" id="PS51007"/>
    </source>
</evidence>
<dbReference type="GO" id="GO:0020037">
    <property type="term" value="F:heme binding"/>
    <property type="evidence" value="ECO:0007669"/>
    <property type="project" value="InterPro"/>
</dbReference>